<dbReference type="EMBL" id="SESI01000004">
    <property type="protein sequence ID" value="TQQ79036.1"/>
    <property type="molecule type" value="Genomic_DNA"/>
</dbReference>
<reference evidence="2 3" key="1">
    <citation type="submission" date="2019-02" db="EMBL/GenBank/DDBJ databases">
        <title>Halonotius sp. a new haloqrchaeon isolated from saline water.</title>
        <authorList>
            <person name="Duran-Viseras A."/>
            <person name="Sanchez-Porro C."/>
            <person name="Ventosa A."/>
        </authorList>
    </citation>
    <scope>NUCLEOTIDE SEQUENCE [LARGE SCALE GENOMIC DNA]</scope>
    <source>
        <strain evidence="2 3">F9-27</strain>
    </source>
</reference>
<organism evidence="2 3">
    <name type="scientific">Halonotius roseus</name>
    <dbReference type="NCBI Taxonomy" id="2511997"/>
    <lineage>
        <taxon>Archaea</taxon>
        <taxon>Methanobacteriati</taxon>
        <taxon>Methanobacteriota</taxon>
        <taxon>Stenosarchaea group</taxon>
        <taxon>Halobacteria</taxon>
        <taxon>Halobacteriales</taxon>
        <taxon>Haloferacaceae</taxon>
        <taxon>Halonotius</taxon>
    </lineage>
</organism>
<dbReference type="Pfam" id="PF02624">
    <property type="entry name" value="YcaO"/>
    <property type="match status" value="1"/>
</dbReference>
<name>A0A544QKY5_9EURY</name>
<proteinExistence type="predicted"/>
<dbReference type="AlphaFoldDB" id="A0A544QKY5"/>
<dbReference type="Gene3D" id="3.30.1330.230">
    <property type="match status" value="1"/>
</dbReference>
<dbReference type="InterPro" id="IPR027624">
    <property type="entry name" value="TOMM_cyclo_SagD"/>
</dbReference>
<evidence type="ECO:0000313" key="2">
    <source>
        <dbReference type="EMBL" id="TQQ79036.1"/>
    </source>
</evidence>
<accession>A0A544QKY5</accession>
<dbReference type="InterPro" id="IPR003776">
    <property type="entry name" value="YcaO-like_dom"/>
</dbReference>
<dbReference type="PANTHER" id="PTHR37809:SF1">
    <property type="entry name" value="RIBOSOMAL PROTEIN S12 METHYLTHIOTRANSFERASE ACCESSORY FACTOR YCAO"/>
    <property type="match status" value="1"/>
</dbReference>
<dbReference type="PROSITE" id="PS51664">
    <property type="entry name" value="YCAO"/>
    <property type="match status" value="1"/>
</dbReference>
<dbReference type="NCBIfam" id="TIGR03604">
    <property type="entry name" value="TOMM_cyclo_SagD"/>
    <property type="match status" value="1"/>
</dbReference>
<keyword evidence="3" id="KW-1185">Reference proteome</keyword>
<dbReference type="Gene3D" id="3.30.40.250">
    <property type="match status" value="1"/>
</dbReference>
<evidence type="ECO:0000259" key="1">
    <source>
        <dbReference type="PROSITE" id="PS51664"/>
    </source>
</evidence>
<protein>
    <recommendedName>
        <fullName evidence="1">YcaO domain-containing protein</fullName>
    </recommendedName>
</protein>
<dbReference type="RefSeq" id="WP_142444509.1">
    <property type="nucleotide sequence ID" value="NZ_SESI01000004.1"/>
</dbReference>
<dbReference type="Gene3D" id="3.30.160.660">
    <property type="match status" value="1"/>
</dbReference>
<dbReference type="NCBIfam" id="TIGR00702">
    <property type="entry name" value="YcaO-type kinase domain"/>
    <property type="match status" value="1"/>
</dbReference>
<gene>
    <name evidence="2" type="ORF">EWF95_12970</name>
</gene>
<feature type="domain" description="YcaO" evidence="1">
    <location>
        <begin position="84"/>
        <end position="452"/>
    </location>
</feature>
<dbReference type="PANTHER" id="PTHR37809">
    <property type="entry name" value="RIBOSOMAL PROTEIN S12 METHYLTHIOTRANSFERASE ACCESSORY FACTOR YCAO"/>
    <property type="match status" value="1"/>
</dbReference>
<evidence type="ECO:0000313" key="3">
    <source>
        <dbReference type="Proteomes" id="UP000315385"/>
    </source>
</evidence>
<sequence>MTEELTITAVDSHVDTEADSHVDTERQSDRERLQQIAEPTTGIITGVRRVSVPPDEPSVESYVVEREDFTPFTDGNPMGHSEGGCAFTKDSALVAAYGEAIERYCGCLYREEHLRTAVFNDLADPALDPTRVVNFAAHQRATMDGDTELCGTEDQIAWVAGVDLESGATTQIPAQLVYLSYPPAAEPFIRNPISTGLAAGQDRAMAIENGLAECIERDAFMLYYLTATELPRIALDTVPPRIQRLSRRVTANGCELTVLDATTDLGVPVAIAVCIDRACRPAVSVAAAAGLDAASVIEDALAEVIQTRLATIHRLDATDRTPGEIDPADIDSFAERGLLWADHDRIADLAFWIDSERTTSFAGFASDTPTSLVDAVTDSGYDAYAVDVTTREIAALDVTVQRVIVPRLQPLYLVERLRYLGGGRLESVPVEMGYRTTPIDPAAINTVPHPFP</sequence>
<dbReference type="OrthoDB" id="7433at2157"/>
<comment type="caution">
    <text evidence="2">The sequence shown here is derived from an EMBL/GenBank/DDBJ whole genome shotgun (WGS) entry which is preliminary data.</text>
</comment>
<dbReference type="Proteomes" id="UP000315385">
    <property type="component" value="Unassembled WGS sequence"/>
</dbReference>